<proteinExistence type="predicted"/>
<accession>A0A4U8QAQ8</accession>
<name>A0A4U8QAQ8_9FIRM</name>
<dbReference type="Pfam" id="PF03713">
    <property type="entry name" value="DUF305"/>
    <property type="match status" value="1"/>
</dbReference>
<dbReference type="Proteomes" id="UP000306509">
    <property type="component" value="Unassembled WGS sequence"/>
</dbReference>
<dbReference type="Gene3D" id="1.20.1260.10">
    <property type="match status" value="2"/>
</dbReference>
<dbReference type="AlphaFoldDB" id="A0A4U8QAQ8"/>
<evidence type="ECO:0000259" key="1">
    <source>
        <dbReference type="Pfam" id="PF03713"/>
    </source>
</evidence>
<keyword evidence="3" id="KW-1185">Reference proteome</keyword>
<dbReference type="STRING" id="180332.GCA_000797495_04208"/>
<sequence length="191" mass="21790">MTNTCQLSNNTKAYVEQYHCILENMIQKMSGVKLTESISGSFITQMIPHHCAAIAMSENLLRYTTNIPLQNIAMNIIVSQQKSIENMKAVYPECQCCMNEPEELSCYKQNNDYIIQNMFYEMKAASTDNNIDANFMREMIPHHKGAVYMSENALQFPICSSLVPLLDAIVTSQKEGIRKMQNLLRLEINCT</sequence>
<dbReference type="EMBL" id="QGQD01000022">
    <property type="protein sequence ID" value="TLD02120.1"/>
    <property type="molecule type" value="Genomic_DNA"/>
</dbReference>
<comment type="caution">
    <text evidence="2">The sequence shown here is derived from an EMBL/GenBank/DDBJ whole genome shotgun (WGS) entry which is preliminary data.</text>
</comment>
<dbReference type="PANTHER" id="PTHR36933:SF1">
    <property type="entry name" value="SLL0788 PROTEIN"/>
    <property type="match status" value="1"/>
</dbReference>
<feature type="domain" description="DUF305" evidence="1">
    <location>
        <begin position="42"/>
        <end position="184"/>
    </location>
</feature>
<dbReference type="InterPro" id="IPR012347">
    <property type="entry name" value="Ferritin-like"/>
</dbReference>
<protein>
    <recommendedName>
        <fullName evidence="1">DUF305 domain-containing protein</fullName>
    </recommendedName>
</protein>
<evidence type="ECO:0000313" key="2">
    <source>
        <dbReference type="EMBL" id="TLD02120.1"/>
    </source>
</evidence>
<evidence type="ECO:0000313" key="3">
    <source>
        <dbReference type="Proteomes" id="UP000306509"/>
    </source>
</evidence>
<dbReference type="RefSeq" id="WP_138001879.1">
    <property type="nucleotide sequence ID" value="NZ_QGQD01000022.1"/>
</dbReference>
<reference evidence="2 3" key="1">
    <citation type="journal article" date="2019" name="Anaerobe">
        <title>Detection of Robinsoniella peoriensis in multiple bone samples of a trauma patient.</title>
        <authorList>
            <person name="Schrottner P."/>
            <person name="Hartwich K."/>
            <person name="Bunk B."/>
            <person name="Schober I."/>
            <person name="Helbig S."/>
            <person name="Rudolph W.W."/>
            <person name="Gunzer F."/>
        </authorList>
    </citation>
    <scope>NUCLEOTIDE SEQUENCE [LARGE SCALE GENOMIC DNA]</scope>
    <source>
        <strain evidence="2 3">DSM 106044</strain>
    </source>
</reference>
<gene>
    <name evidence="2" type="ORF">DSM106044_00926</name>
</gene>
<dbReference type="InterPro" id="IPR005183">
    <property type="entry name" value="DUF305_CopM-like"/>
</dbReference>
<dbReference type="PANTHER" id="PTHR36933">
    <property type="entry name" value="SLL0788 PROTEIN"/>
    <property type="match status" value="1"/>
</dbReference>
<organism evidence="2 3">
    <name type="scientific">Robinsoniella peoriensis</name>
    <dbReference type="NCBI Taxonomy" id="180332"/>
    <lineage>
        <taxon>Bacteria</taxon>
        <taxon>Bacillati</taxon>
        <taxon>Bacillota</taxon>
        <taxon>Clostridia</taxon>
        <taxon>Lachnospirales</taxon>
        <taxon>Lachnospiraceae</taxon>
        <taxon>Robinsoniella</taxon>
    </lineage>
</organism>